<dbReference type="GO" id="GO:0004803">
    <property type="term" value="F:transposase activity"/>
    <property type="evidence" value="ECO:0007669"/>
    <property type="project" value="InterPro"/>
</dbReference>
<evidence type="ECO:0000313" key="2">
    <source>
        <dbReference type="EMBL" id="NMO95215.1"/>
    </source>
</evidence>
<protein>
    <submittedName>
        <fullName evidence="2">Transposase</fullName>
    </submittedName>
</protein>
<dbReference type="AlphaFoldDB" id="A0A848M370"/>
<evidence type="ECO:0000313" key="3">
    <source>
        <dbReference type="Proteomes" id="UP000565468"/>
    </source>
</evidence>
<dbReference type="InterPro" id="IPR002514">
    <property type="entry name" value="Transposase_8"/>
</dbReference>
<accession>A0A848M370</accession>
<dbReference type="GO" id="GO:0006313">
    <property type="term" value="P:DNA transposition"/>
    <property type="evidence" value="ECO:0007669"/>
    <property type="project" value="InterPro"/>
</dbReference>
<dbReference type="RefSeq" id="WP_169503961.1">
    <property type="nucleotide sequence ID" value="NZ_JABBPN010000003.1"/>
</dbReference>
<dbReference type="InterPro" id="IPR009057">
    <property type="entry name" value="Homeodomain-like_sf"/>
</dbReference>
<comment type="caution">
    <text evidence="2">The sequence shown here is derived from an EMBL/GenBank/DDBJ whole genome shotgun (WGS) entry which is preliminary data.</text>
</comment>
<feature type="coiled-coil region" evidence="1">
    <location>
        <begin position="62"/>
        <end position="96"/>
    </location>
</feature>
<dbReference type="GO" id="GO:0003677">
    <property type="term" value="F:DNA binding"/>
    <property type="evidence" value="ECO:0007669"/>
    <property type="project" value="InterPro"/>
</dbReference>
<organism evidence="2 3">
    <name type="scientific">Paenibacillus lemnae</name>
    <dbReference type="NCBI Taxonomy" id="1330551"/>
    <lineage>
        <taxon>Bacteria</taxon>
        <taxon>Bacillati</taxon>
        <taxon>Bacillota</taxon>
        <taxon>Bacilli</taxon>
        <taxon>Bacillales</taxon>
        <taxon>Paenibacillaceae</taxon>
        <taxon>Paenibacillus</taxon>
    </lineage>
</organism>
<evidence type="ECO:0000256" key="1">
    <source>
        <dbReference type="SAM" id="Coils"/>
    </source>
</evidence>
<keyword evidence="1" id="KW-0175">Coiled coil</keyword>
<name>A0A848M370_PAELE</name>
<dbReference type="EMBL" id="JABBPN010000003">
    <property type="protein sequence ID" value="NMO95215.1"/>
    <property type="molecule type" value="Genomic_DNA"/>
</dbReference>
<gene>
    <name evidence="2" type="ORF">HII30_05360</name>
</gene>
<dbReference type="Gene3D" id="1.10.10.60">
    <property type="entry name" value="Homeodomain-like"/>
    <property type="match status" value="1"/>
</dbReference>
<dbReference type="Pfam" id="PF01527">
    <property type="entry name" value="HTH_Tnp_1"/>
    <property type="match status" value="1"/>
</dbReference>
<sequence>MSESRQRYNQTFKEETVKYIQQHSKPLTEIAEELNIPVNTLRQWVAKYRQFPDEPFVGSGNLRNHDQIVKDLEERNKDLEEELAILKKALHIFSKDRK</sequence>
<proteinExistence type="predicted"/>
<dbReference type="Proteomes" id="UP000565468">
    <property type="component" value="Unassembled WGS sequence"/>
</dbReference>
<dbReference type="SUPFAM" id="SSF46689">
    <property type="entry name" value="Homeodomain-like"/>
    <property type="match status" value="1"/>
</dbReference>
<keyword evidence="3" id="KW-1185">Reference proteome</keyword>
<reference evidence="2 3" key="1">
    <citation type="submission" date="2020-04" db="EMBL/GenBank/DDBJ databases">
        <title>Paenibacillus algicola sp. nov., a novel marine bacterium producing alginate lyase.</title>
        <authorList>
            <person name="Huang H."/>
        </authorList>
    </citation>
    <scope>NUCLEOTIDE SEQUENCE [LARGE SCALE GENOMIC DNA]</scope>
    <source>
        <strain evidence="2 3">L7-75</strain>
    </source>
</reference>